<dbReference type="Gene3D" id="2.60.120.200">
    <property type="match status" value="1"/>
</dbReference>
<dbReference type="InterPro" id="IPR017981">
    <property type="entry name" value="GPCR_2-like_7TM"/>
</dbReference>
<dbReference type="Gene3D" id="2.60.220.50">
    <property type="match status" value="1"/>
</dbReference>
<dbReference type="GO" id="GO:0007166">
    <property type="term" value="P:cell surface receptor signaling pathway"/>
    <property type="evidence" value="ECO:0007669"/>
    <property type="project" value="InterPro"/>
</dbReference>
<evidence type="ECO:0000313" key="11">
    <source>
        <dbReference type="Proteomes" id="UP000283509"/>
    </source>
</evidence>
<name>A0A3R7MAP1_PENVA</name>
<keyword evidence="11" id="KW-1185">Reference proteome</keyword>
<evidence type="ECO:0008006" key="12">
    <source>
        <dbReference type="Google" id="ProtNLM"/>
    </source>
</evidence>
<feature type="domain" description="G-protein coupled receptors family 2 profile 2" evidence="9">
    <location>
        <begin position="649"/>
        <end position="890"/>
    </location>
</feature>
<evidence type="ECO:0000313" key="10">
    <source>
        <dbReference type="EMBL" id="ROT77568.1"/>
    </source>
</evidence>
<comment type="subcellular location">
    <subcellularLocation>
        <location evidence="1">Membrane</location>
        <topology evidence="1">Multi-pass membrane protein</topology>
    </subcellularLocation>
</comment>
<dbReference type="PROSITE" id="PS50221">
    <property type="entry name" value="GAIN_B"/>
    <property type="match status" value="1"/>
</dbReference>
<dbReference type="Proteomes" id="UP000283509">
    <property type="component" value="Unassembled WGS sequence"/>
</dbReference>
<feature type="transmembrane region" description="Helical" evidence="7">
    <location>
        <begin position="722"/>
        <end position="743"/>
    </location>
</feature>
<dbReference type="Gene3D" id="1.20.1070.10">
    <property type="entry name" value="Rhodopsin 7-helix transmembrane proteins"/>
    <property type="match status" value="1"/>
</dbReference>
<feature type="transmembrane region" description="Helical" evidence="7">
    <location>
        <begin position="839"/>
        <end position="860"/>
    </location>
</feature>
<sequence>MPPYDVSYPATTDYYWGTIHKTMTDVNGVEDNYEVTAGPFGFGQAISVSSDKEQCVKQNDYNIASDACSGNPSDCDKGLSISVWEKPIFGSTVFEAMNNSALASKKYVLSTGGDSAGHPGIAIYHDGLYLVAVVSTGDEYWELKVAGPLQNNTWSNIAIRWEQPGADDGTLDEKTGGLELFVNLKKVGHQVESESSAPAKQALDPTEMMLGCHKDADNQLYRGYNDAEYDELAAWTRKLPDNETLFFFGGYEANFSDIEPDKFQSMLTQVELKDPAQMAFAINILSKMTSTENVDPTTATPTEAASTSSSSGPTAGSPTASTTQSVQSAVQAAGVKQITTMRNIMKTMTNLDNINPDMPYSGFKSAMSLLDVASNLLAEDSFPKWRGLQSKKDEPGSAELVQNLENWLTTMAREVSFTNESDVIDYAKTTDNIMVRVVKMMPDDLAKKGKYFETPDYKHANIKPNMDEWNLPYDRAVVPTDLFADARCKERPVSITMQLFDTYDDVAPMKDPPPREQNILDSRVIAIHTTVDLVRNPDGLIDPSAPDCKPDPDKLKETPVRYKLEHNIKEFSLRQLSFHSEEEQTEIKVRYCVWWNKDIGDFGAWDTTGCSLLKTTDEHTLCACDHFGTFSILAEKVEPKVVPEEKLWLTILRYVGYSLSFLCLIIYIVVIAISGDLKEQFHLMGMNLSIAVLLGSICMLITDIHAVRDDRHACTALGTLLHVFYLAAGTWVAALGHACFKAITSGIVGGRLRAYWFICWGIPLISMGLTYLLFLQDLGDDPRCFIAWENPPKYVFFSPQMVFVFFSFFFGTIVLCNLATPALRKDNLIDDYGTFCRGAALVMLFFDLIWTFGLLTYIRFGFKEPNFYPIFQVLNSWMGVIILVFIGMGSKRWRMVVLGQAKSRRKMLLGYEFGGSKPGHGEKERLGSPEDQRSKASSRPSSRPSSRASSRPSSRPSSGRASPVSASGVDMNRPPTSASDFPSRPASRGLVAGRPGSRTSSATT</sequence>
<feature type="region of interest" description="Disordered" evidence="6">
    <location>
        <begin position="292"/>
        <end position="328"/>
    </location>
</feature>
<evidence type="ECO:0000256" key="6">
    <source>
        <dbReference type="SAM" id="MobiDB-lite"/>
    </source>
</evidence>
<feature type="transmembrane region" description="Helical" evidence="7">
    <location>
        <begin position="794"/>
        <end position="818"/>
    </location>
</feature>
<dbReference type="PROSITE" id="PS50261">
    <property type="entry name" value="G_PROTEIN_RECEP_F2_4"/>
    <property type="match status" value="1"/>
</dbReference>
<feature type="transmembrane region" description="Helical" evidence="7">
    <location>
        <begin position="755"/>
        <end position="774"/>
    </location>
</feature>
<dbReference type="Pfam" id="PF00002">
    <property type="entry name" value="7tm_2"/>
    <property type="match status" value="1"/>
</dbReference>
<dbReference type="InterPro" id="IPR057244">
    <property type="entry name" value="GAIN_B"/>
</dbReference>
<dbReference type="EMBL" id="QCYY01001511">
    <property type="protein sequence ID" value="ROT77568.1"/>
    <property type="molecule type" value="Genomic_DNA"/>
</dbReference>
<dbReference type="InterPro" id="IPR046338">
    <property type="entry name" value="GAIN_dom_sf"/>
</dbReference>
<evidence type="ECO:0000256" key="7">
    <source>
        <dbReference type="SAM" id="Phobius"/>
    </source>
</evidence>
<feature type="compositionally biased region" description="Low complexity" evidence="6">
    <location>
        <begin position="296"/>
        <end position="323"/>
    </location>
</feature>
<evidence type="ECO:0000256" key="4">
    <source>
        <dbReference type="ARBA" id="ARBA00023136"/>
    </source>
</evidence>
<evidence type="ECO:0000256" key="2">
    <source>
        <dbReference type="ARBA" id="ARBA00022692"/>
    </source>
</evidence>
<evidence type="ECO:0000256" key="5">
    <source>
        <dbReference type="ARBA" id="ARBA00023157"/>
    </source>
</evidence>
<feature type="transmembrane region" description="Helical" evidence="7">
    <location>
        <begin position="866"/>
        <end position="886"/>
    </location>
</feature>
<feature type="transmembrane region" description="Helical" evidence="7">
    <location>
        <begin position="654"/>
        <end position="674"/>
    </location>
</feature>
<feature type="compositionally biased region" description="Low complexity" evidence="6">
    <location>
        <begin position="935"/>
        <end position="967"/>
    </location>
</feature>
<dbReference type="Pfam" id="PF01825">
    <property type="entry name" value="GPS"/>
    <property type="match status" value="1"/>
</dbReference>
<dbReference type="InterPro" id="IPR000832">
    <property type="entry name" value="GPCR_2_secretin-like"/>
</dbReference>
<reference evidence="10 11" key="1">
    <citation type="submission" date="2018-04" db="EMBL/GenBank/DDBJ databases">
        <authorList>
            <person name="Zhang X."/>
            <person name="Yuan J."/>
            <person name="Li F."/>
            <person name="Xiang J."/>
        </authorList>
    </citation>
    <scope>NUCLEOTIDE SEQUENCE [LARGE SCALE GENOMIC DNA]</scope>
    <source>
        <tissue evidence="10">Muscle</tissue>
    </source>
</reference>
<feature type="domain" description="GAIN-B" evidence="8">
    <location>
        <begin position="441"/>
        <end position="640"/>
    </location>
</feature>
<evidence type="ECO:0000259" key="8">
    <source>
        <dbReference type="PROSITE" id="PS50221"/>
    </source>
</evidence>
<evidence type="ECO:0000256" key="1">
    <source>
        <dbReference type="ARBA" id="ARBA00004141"/>
    </source>
</evidence>
<dbReference type="PANTHER" id="PTHR12011:SF347">
    <property type="entry name" value="FI21270P1-RELATED"/>
    <property type="match status" value="1"/>
</dbReference>
<keyword evidence="2 7" id="KW-0812">Transmembrane</keyword>
<feature type="compositionally biased region" description="Basic and acidic residues" evidence="6">
    <location>
        <begin position="919"/>
        <end position="934"/>
    </location>
</feature>
<reference evidence="10 11" key="2">
    <citation type="submission" date="2019-01" db="EMBL/GenBank/DDBJ databases">
        <title>The decoding of complex shrimp genome reveals the adaptation for benthos swimmer, frequently molting mechanism and breeding impact on genome.</title>
        <authorList>
            <person name="Sun Y."/>
            <person name="Gao Y."/>
            <person name="Yu Y."/>
        </authorList>
    </citation>
    <scope>NUCLEOTIDE SEQUENCE [LARGE SCALE GENOMIC DNA]</scope>
    <source>
        <tissue evidence="10">Muscle</tissue>
    </source>
</reference>
<dbReference type="PANTHER" id="PTHR12011">
    <property type="entry name" value="ADHESION G-PROTEIN COUPLED RECEPTOR"/>
    <property type="match status" value="1"/>
</dbReference>
<dbReference type="GO" id="GO:0004930">
    <property type="term" value="F:G protein-coupled receptor activity"/>
    <property type="evidence" value="ECO:0007669"/>
    <property type="project" value="InterPro"/>
</dbReference>
<dbReference type="SMART" id="SM00303">
    <property type="entry name" value="GPS"/>
    <property type="match status" value="1"/>
</dbReference>
<gene>
    <name evidence="10" type="ORF">C7M84_003808</name>
</gene>
<dbReference type="SUPFAM" id="SSF81321">
    <property type="entry name" value="Family A G protein-coupled receptor-like"/>
    <property type="match status" value="1"/>
</dbReference>
<feature type="region of interest" description="Disordered" evidence="6">
    <location>
        <begin position="912"/>
        <end position="1004"/>
    </location>
</feature>
<feature type="transmembrane region" description="Helical" evidence="7">
    <location>
        <begin position="681"/>
        <end position="702"/>
    </location>
</feature>
<evidence type="ECO:0000256" key="3">
    <source>
        <dbReference type="ARBA" id="ARBA00022989"/>
    </source>
</evidence>
<accession>A0A3R7MAP1</accession>
<keyword evidence="4 7" id="KW-0472">Membrane</keyword>
<keyword evidence="5" id="KW-1015">Disulfide bond</keyword>
<dbReference type="OrthoDB" id="1100386at2759"/>
<dbReference type="InterPro" id="IPR000203">
    <property type="entry name" value="GPS"/>
</dbReference>
<proteinExistence type="predicted"/>
<dbReference type="GO" id="GO:0005886">
    <property type="term" value="C:plasma membrane"/>
    <property type="evidence" value="ECO:0007669"/>
    <property type="project" value="UniProtKB-SubCell"/>
</dbReference>
<dbReference type="AlphaFoldDB" id="A0A3R7MAP1"/>
<keyword evidence="3 7" id="KW-1133">Transmembrane helix</keyword>
<evidence type="ECO:0000259" key="9">
    <source>
        <dbReference type="PROSITE" id="PS50261"/>
    </source>
</evidence>
<protein>
    <recommendedName>
        <fullName evidence="12">G-protein coupled receptor</fullName>
    </recommendedName>
</protein>
<comment type="caution">
    <text evidence="10">The sequence shown here is derived from an EMBL/GenBank/DDBJ whole genome shotgun (WGS) entry which is preliminary data.</text>
</comment>
<organism evidence="10 11">
    <name type="scientific">Penaeus vannamei</name>
    <name type="common">Whiteleg shrimp</name>
    <name type="synonym">Litopenaeus vannamei</name>
    <dbReference type="NCBI Taxonomy" id="6689"/>
    <lineage>
        <taxon>Eukaryota</taxon>
        <taxon>Metazoa</taxon>
        <taxon>Ecdysozoa</taxon>
        <taxon>Arthropoda</taxon>
        <taxon>Crustacea</taxon>
        <taxon>Multicrustacea</taxon>
        <taxon>Malacostraca</taxon>
        <taxon>Eumalacostraca</taxon>
        <taxon>Eucarida</taxon>
        <taxon>Decapoda</taxon>
        <taxon>Dendrobranchiata</taxon>
        <taxon>Penaeoidea</taxon>
        <taxon>Penaeidae</taxon>
        <taxon>Penaeus</taxon>
    </lineage>
</organism>